<keyword evidence="3" id="KW-1185">Reference proteome</keyword>
<proteinExistence type="predicted"/>
<accession>A0A166GRL9</accession>
<dbReference type="AlphaFoldDB" id="A0A166GRL9"/>
<dbReference type="EMBL" id="CP093343">
    <property type="protein sequence ID" value="WOG82778.1"/>
    <property type="molecule type" value="Genomic_DNA"/>
</dbReference>
<protein>
    <submittedName>
        <fullName evidence="1">Uncharacterized protein</fullName>
    </submittedName>
</protein>
<gene>
    <name evidence="1" type="ORF">DCAR_001921</name>
    <name evidence="2" type="ORF">DCAR_0101946</name>
</gene>
<evidence type="ECO:0000313" key="3">
    <source>
        <dbReference type="Proteomes" id="UP000077755"/>
    </source>
</evidence>
<evidence type="ECO:0000313" key="2">
    <source>
        <dbReference type="EMBL" id="WOG82778.1"/>
    </source>
</evidence>
<sequence length="58" mass="6847">MSTLILSIMMKIMFLDLRKQSDHITLVVLDFEKNGARWVKNRLCIIERRRDGDEENGP</sequence>
<evidence type="ECO:0000313" key="1">
    <source>
        <dbReference type="EMBL" id="KZN09265.1"/>
    </source>
</evidence>
<name>A0A166GRL9_DAUCS</name>
<organism evidence="1">
    <name type="scientific">Daucus carota subsp. sativus</name>
    <name type="common">Carrot</name>
    <dbReference type="NCBI Taxonomy" id="79200"/>
    <lineage>
        <taxon>Eukaryota</taxon>
        <taxon>Viridiplantae</taxon>
        <taxon>Streptophyta</taxon>
        <taxon>Embryophyta</taxon>
        <taxon>Tracheophyta</taxon>
        <taxon>Spermatophyta</taxon>
        <taxon>Magnoliopsida</taxon>
        <taxon>eudicotyledons</taxon>
        <taxon>Gunneridae</taxon>
        <taxon>Pentapetalae</taxon>
        <taxon>asterids</taxon>
        <taxon>campanulids</taxon>
        <taxon>Apiales</taxon>
        <taxon>Apiaceae</taxon>
        <taxon>Apioideae</taxon>
        <taxon>Scandiceae</taxon>
        <taxon>Daucinae</taxon>
        <taxon>Daucus</taxon>
        <taxon>Daucus sect. Daucus</taxon>
    </lineage>
</organism>
<dbReference type="Proteomes" id="UP000077755">
    <property type="component" value="Chromosome 1"/>
</dbReference>
<reference evidence="2" key="2">
    <citation type="submission" date="2022-03" db="EMBL/GenBank/DDBJ databases">
        <title>Draft title - Genomic analysis of global carrot germplasm unveils the trajectory of domestication and the origin of high carotenoid orange carrot.</title>
        <authorList>
            <person name="Iorizzo M."/>
            <person name="Ellison S."/>
            <person name="Senalik D."/>
            <person name="Macko-Podgorni A."/>
            <person name="Grzebelus D."/>
            <person name="Bostan H."/>
            <person name="Rolling W."/>
            <person name="Curaba J."/>
            <person name="Simon P."/>
        </authorList>
    </citation>
    <scope>NUCLEOTIDE SEQUENCE</scope>
    <source>
        <tissue evidence="2">Leaf</tissue>
    </source>
</reference>
<dbReference type="Gramene" id="KZN09265">
    <property type="protein sequence ID" value="KZN09265"/>
    <property type="gene ID" value="DCAR_001921"/>
</dbReference>
<dbReference type="EMBL" id="LNRQ01000001">
    <property type="protein sequence ID" value="KZN09265.1"/>
    <property type="molecule type" value="Genomic_DNA"/>
</dbReference>
<reference evidence="1" key="1">
    <citation type="journal article" date="2016" name="Nat. Genet.">
        <title>A high-quality carrot genome assembly provides new insights into carotenoid accumulation and asterid genome evolution.</title>
        <authorList>
            <person name="Iorizzo M."/>
            <person name="Ellison S."/>
            <person name="Senalik D."/>
            <person name="Zeng P."/>
            <person name="Satapoomin P."/>
            <person name="Huang J."/>
            <person name="Bowman M."/>
            <person name="Iovene M."/>
            <person name="Sanseverino W."/>
            <person name="Cavagnaro P."/>
            <person name="Yildiz M."/>
            <person name="Macko-Podgorni A."/>
            <person name="Moranska E."/>
            <person name="Grzebelus E."/>
            <person name="Grzebelus D."/>
            <person name="Ashrafi H."/>
            <person name="Zheng Z."/>
            <person name="Cheng S."/>
            <person name="Spooner D."/>
            <person name="Van Deynze A."/>
            <person name="Simon P."/>
        </authorList>
    </citation>
    <scope>NUCLEOTIDE SEQUENCE [LARGE SCALE GENOMIC DNA]</scope>
    <source>
        <tissue evidence="1">Leaf</tissue>
    </source>
</reference>